<keyword evidence="3" id="KW-0285">Flavoprotein</keyword>
<proteinExistence type="inferred from homology"/>
<evidence type="ECO:0000256" key="3">
    <source>
        <dbReference type="ARBA" id="ARBA00022630"/>
    </source>
</evidence>
<dbReference type="AlphaFoldDB" id="A0A840V0I0"/>
<dbReference type="InterPro" id="IPR038299">
    <property type="entry name" value="DAO_C_sf"/>
</dbReference>
<evidence type="ECO:0000259" key="6">
    <source>
        <dbReference type="Pfam" id="PF01266"/>
    </source>
</evidence>
<dbReference type="InterPro" id="IPR036188">
    <property type="entry name" value="FAD/NAD-bd_sf"/>
</dbReference>
<dbReference type="PANTHER" id="PTHR11985">
    <property type="entry name" value="GLYCEROL-3-PHOSPHATE DEHYDROGENASE"/>
    <property type="match status" value="1"/>
</dbReference>
<dbReference type="Pfam" id="PF01266">
    <property type="entry name" value="DAO"/>
    <property type="match status" value="1"/>
</dbReference>
<feature type="domain" description="Alpha-glycerophosphate oxidase C-terminal" evidence="7">
    <location>
        <begin position="440"/>
        <end position="530"/>
    </location>
</feature>
<evidence type="ECO:0000259" key="7">
    <source>
        <dbReference type="Pfam" id="PF16901"/>
    </source>
</evidence>
<dbReference type="RefSeq" id="WP_183348783.1">
    <property type="nucleotide sequence ID" value="NZ_JACHEO010000003.1"/>
</dbReference>
<evidence type="ECO:0000256" key="5">
    <source>
        <dbReference type="ARBA" id="ARBA00023002"/>
    </source>
</evidence>
<dbReference type="PANTHER" id="PTHR11985:SF15">
    <property type="entry name" value="GLYCEROL-3-PHOSPHATE DEHYDROGENASE, MITOCHONDRIAL"/>
    <property type="match status" value="1"/>
</dbReference>
<evidence type="ECO:0000313" key="8">
    <source>
        <dbReference type="EMBL" id="MBB5347219.1"/>
    </source>
</evidence>
<dbReference type="Gene3D" id="3.50.50.60">
    <property type="entry name" value="FAD/NAD(P)-binding domain"/>
    <property type="match status" value="1"/>
</dbReference>
<sequence>MKRDLSLLRDHQFDAVVVGGGIHGATVFRQLAAAGLKIALIERNDFGSGTSANSLKILHSGLRYLQHLNFHRIRESIRSRKLFMAMAPHLIKPMPCIMPTYGLGLQGRPVMAIALTLFDLVGCDRNQGAPPANRAGRGRILSRRECLAIGPGIKAEGLTGAALWYDDMIVNTERMTLAFIKAAMRHDAVCANYLQADRIIIADREVRGVEVSDRLGNTAFAINAPLVINAAGPWLGEIQRRSRQLPTTEDLAKAVNIVVDRALFPGYGVGLAGSTDYVDRDAAFKRGKRLYFFAPWQNRTIIGTTYKYTAGQDTATIVTDEDIVEILREVNTIYPMARLTMEDVIFSHAGLVPAYRPTGSVRHSAAPQMVKHSKIIDHTRQDGIKGLLTIEGVKYTTAPAIAREVEQLLAAGGSADGTAAVGPRPHGFADRRLVEAYGRRFRHIEQVYGPDCVEIFRIIAADERSACYLRLDPPLLAAEVINAVREEMAVKLSDVVLRRTDSGTTGCPDRHDLRAIAGVMAGELGWDEPRIEREIAEVLAHYAGNLGLKRREENRESR</sequence>
<comment type="cofactor">
    <cofactor evidence="1">
        <name>FAD</name>
        <dbReference type="ChEBI" id="CHEBI:57692"/>
    </cofactor>
</comment>
<name>A0A840V0I0_9BACT</name>
<comment type="similarity">
    <text evidence="2">Belongs to the FAD-dependent glycerol-3-phosphate dehydrogenase family.</text>
</comment>
<dbReference type="Gene3D" id="3.30.9.10">
    <property type="entry name" value="D-Amino Acid Oxidase, subunit A, domain 2"/>
    <property type="match status" value="1"/>
</dbReference>
<evidence type="ECO:0000256" key="2">
    <source>
        <dbReference type="ARBA" id="ARBA00007330"/>
    </source>
</evidence>
<dbReference type="Gene3D" id="1.10.8.870">
    <property type="entry name" value="Alpha-glycerophosphate oxidase, cap domain"/>
    <property type="match status" value="1"/>
</dbReference>
<keyword evidence="5 8" id="KW-0560">Oxidoreductase</keyword>
<dbReference type="InterPro" id="IPR000447">
    <property type="entry name" value="G3P_DH_FAD-dep"/>
</dbReference>
<evidence type="ECO:0000313" key="9">
    <source>
        <dbReference type="Proteomes" id="UP000539642"/>
    </source>
</evidence>
<dbReference type="PRINTS" id="PR01001">
    <property type="entry name" value="FADG3PDH"/>
</dbReference>
<organism evidence="8 9">
    <name type="scientific">Desulfoprunum benzoelyticum</name>
    <dbReference type="NCBI Taxonomy" id="1506996"/>
    <lineage>
        <taxon>Bacteria</taxon>
        <taxon>Pseudomonadati</taxon>
        <taxon>Thermodesulfobacteriota</taxon>
        <taxon>Desulfobulbia</taxon>
        <taxon>Desulfobulbales</taxon>
        <taxon>Desulfobulbaceae</taxon>
        <taxon>Desulfoprunum</taxon>
    </lineage>
</organism>
<evidence type="ECO:0000256" key="1">
    <source>
        <dbReference type="ARBA" id="ARBA00001974"/>
    </source>
</evidence>
<dbReference type="InterPro" id="IPR006076">
    <property type="entry name" value="FAD-dep_OxRdtase"/>
</dbReference>
<evidence type="ECO:0000256" key="4">
    <source>
        <dbReference type="ARBA" id="ARBA00022827"/>
    </source>
</evidence>
<keyword evidence="4" id="KW-0274">FAD</keyword>
<accession>A0A840V0I0</accession>
<protein>
    <submittedName>
        <fullName evidence="8">Glycerol-3-phosphate dehydrogenase</fullName>
        <ecNumber evidence="8">1.1.5.3</ecNumber>
    </submittedName>
</protein>
<dbReference type="Proteomes" id="UP000539642">
    <property type="component" value="Unassembled WGS sequence"/>
</dbReference>
<dbReference type="Pfam" id="PF16901">
    <property type="entry name" value="DAO_C"/>
    <property type="match status" value="1"/>
</dbReference>
<dbReference type="SUPFAM" id="SSF51905">
    <property type="entry name" value="FAD/NAD(P)-binding domain"/>
    <property type="match status" value="1"/>
</dbReference>
<dbReference type="EC" id="1.1.5.3" evidence="8"/>
<dbReference type="GO" id="GO:0004368">
    <property type="term" value="F:glycerol-3-phosphate dehydrogenase (quinone) activity"/>
    <property type="evidence" value="ECO:0007669"/>
    <property type="project" value="UniProtKB-EC"/>
</dbReference>
<keyword evidence="9" id="KW-1185">Reference proteome</keyword>
<dbReference type="EMBL" id="JACHEO010000003">
    <property type="protein sequence ID" value="MBB5347219.1"/>
    <property type="molecule type" value="Genomic_DNA"/>
</dbReference>
<comment type="caution">
    <text evidence="8">The sequence shown here is derived from an EMBL/GenBank/DDBJ whole genome shotgun (WGS) entry which is preliminary data.</text>
</comment>
<dbReference type="InterPro" id="IPR031656">
    <property type="entry name" value="DAO_C"/>
</dbReference>
<feature type="domain" description="FAD dependent oxidoreductase" evidence="6">
    <location>
        <begin position="14"/>
        <end position="407"/>
    </location>
</feature>
<dbReference type="GO" id="GO:0006072">
    <property type="term" value="P:glycerol-3-phosphate metabolic process"/>
    <property type="evidence" value="ECO:0007669"/>
    <property type="project" value="InterPro"/>
</dbReference>
<reference evidence="8 9" key="1">
    <citation type="submission" date="2020-08" db="EMBL/GenBank/DDBJ databases">
        <title>Genomic Encyclopedia of Type Strains, Phase IV (KMG-IV): sequencing the most valuable type-strain genomes for metagenomic binning, comparative biology and taxonomic classification.</title>
        <authorList>
            <person name="Goeker M."/>
        </authorList>
    </citation>
    <scope>NUCLEOTIDE SEQUENCE [LARGE SCALE GENOMIC DNA]</scope>
    <source>
        <strain evidence="8 9">DSM 28570</strain>
    </source>
</reference>
<gene>
    <name evidence="8" type="ORF">HNQ81_000932</name>
</gene>